<evidence type="ECO:0000256" key="4">
    <source>
        <dbReference type="ARBA" id="ARBA00022989"/>
    </source>
</evidence>
<comment type="similarity">
    <text evidence="2">Belongs to the STEAP family.</text>
</comment>
<evidence type="ECO:0000313" key="10">
    <source>
        <dbReference type="Proteomes" id="UP001292094"/>
    </source>
</evidence>
<dbReference type="InterPro" id="IPR051267">
    <property type="entry name" value="STEAP_metalloreductase"/>
</dbReference>
<dbReference type="GO" id="GO:0015677">
    <property type="term" value="P:copper ion import"/>
    <property type="evidence" value="ECO:0007669"/>
    <property type="project" value="TreeGrafter"/>
</dbReference>
<evidence type="ECO:0000259" key="8">
    <source>
        <dbReference type="Pfam" id="PF01794"/>
    </source>
</evidence>
<dbReference type="Proteomes" id="UP001292094">
    <property type="component" value="Unassembled WGS sequence"/>
</dbReference>
<feature type="transmembrane region" description="Helical" evidence="7">
    <location>
        <begin position="209"/>
        <end position="230"/>
    </location>
</feature>
<dbReference type="SUPFAM" id="SSF51735">
    <property type="entry name" value="NAD(P)-binding Rossmann-fold domains"/>
    <property type="match status" value="1"/>
</dbReference>
<keyword evidence="3 7" id="KW-0812">Transmembrane</keyword>
<dbReference type="GO" id="GO:0008823">
    <property type="term" value="F:cupric reductase (NADH) activity"/>
    <property type="evidence" value="ECO:0007669"/>
    <property type="project" value="TreeGrafter"/>
</dbReference>
<evidence type="ECO:0000256" key="5">
    <source>
        <dbReference type="ARBA" id="ARBA00023136"/>
    </source>
</evidence>
<dbReference type="GO" id="GO:0005768">
    <property type="term" value="C:endosome"/>
    <property type="evidence" value="ECO:0007669"/>
    <property type="project" value="TreeGrafter"/>
</dbReference>
<feature type="transmembrane region" description="Helical" evidence="7">
    <location>
        <begin position="251"/>
        <end position="272"/>
    </location>
</feature>
<sequence>MCVCWHVRELVRRKPGTRLVTQDEAARVAGVVVVAVGADHYNRLPLPLLTHKVVVDVANRTSPPHTNEESLAEKLQGLIPQAQVVKAFNVLSAYALENNVQQGAKQVPVASDWSGARRRVLEMVKRMGYSGVDRGQLKAAKEIEAIPLQLMPSWRVPLIVVGSLWFLHYLLLLFKYQVCEKISEGKDWEGYSLKHLALLNINRTCAITALWTLTLCYLPGVGAAYLQLAWGTKYRRFPTWLDKWLKMRKQLGLLMLWLASIHTCLGVAVWSGHYDPLVWDPPTFISAQVKVNTTSYVTMDVPVQNSKMSLQGELFLTFGTLSMFITCLLGVSSLPSVGATLSWREFMFIQSKLGWLALVTGTVHDGLLGWGFSSQDYTKCSLPSSAQYALWFPLVTIAMKLPLLLPCVDGPLQKIRGGHDRNKKKRSNVHPTDPVHSLDMTRRKREDRTVWQVRPMQTPHPIILA</sequence>
<comment type="subcellular location">
    <subcellularLocation>
        <location evidence="1">Membrane</location>
        <topology evidence="1">Multi-pass membrane protein</topology>
    </subcellularLocation>
</comment>
<feature type="region of interest" description="Disordered" evidence="6">
    <location>
        <begin position="416"/>
        <end position="447"/>
    </location>
</feature>
<protein>
    <recommendedName>
        <fullName evidence="8">Ferric oxidoreductase domain-containing protein</fullName>
    </recommendedName>
</protein>
<dbReference type="PANTHER" id="PTHR14239">
    <property type="entry name" value="DUDULIN-RELATED"/>
    <property type="match status" value="1"/>
</dbReference>
<dbReference type="Gene3D" id="3.40.50.720">
    <property type="entry name" value="NAD(P)-binding Rossmann-like Domain"/>
    <property type="match status" value="1"/>
</dbReference>
<accession>A0AAE1PSA7</accession>
<dbReference type="Pfam" id="PF01794">
    <property type="entry name" value="Ferric_reduct"/>
    <property type="match status" value="1"/>
</dbReference>
<feature type="domain" description="Ferric oxidoreductase" evidence="8">
    <location>
        <begin position="208"/>
        <end position="359"/>
    </location>
</feature>
<comment type="caution">
    <text evidence="9">The sequence shown here is derived from an EMBL/GenBank/DDBJ whole genome shotgun (WGS) entry which is preliminary data.</text>
</comment>
<keyword evidence="10" id="KW-1185">Reference proteome</keyword>
<organism evidence="9 10">
    <name type="scientific">Petrolisthes manimaculis</name>
    <dbReference type="NCBI Taxonomy" id="1843537"/>
    <lineage>
        <taxon>Eukaryota</taxon>
        <taxon>Metazoa</taxon>
        <taxon>Ecdysozoa</taxon>
        <taxon>Arthropoda</taxon>
        <taxon>Crustacea</taxon>
        <taxon>Multicrustacea</taxon>
        <taxon>Malacostraca</taxon>
        <taxon>Eumalacostraca</taxon>
        <taxon>Eucarida</taxon>
        <taxon>Decapoda</taxon>
        <taxon>Pleocyemata</taxon>
        <taxon>Anomura</taxon>
        <taxon>Galatheoidea</taxon>
        <taxon>Porcellanidae</taxon>
        <taxon>Petrolisthes</taxon>
    </lineage>
</organism>
<evidence type="ECO:0000256" key="6">
    <source>
        <dbReference type="SAM" id="MobiDB-lite"/>
    </source>
</evidence>
<evidence type="ECO:0000256" key="7">
    <source>
        <dbReference type="SAM" id="Phobius"/>
    </source>
</evidence>
<name>A0AAE1PSA7_9EUCA</name>
<evidence type="ECO:0000313" key="9">
    <source>
        <dbReference type="EMBL" id="KAK4312387.1"/>
    </source>
</evidence>
<dbReference type="AlphaFoldDB" id="A0AAE1PSA7"/>
<reference evidence="9" key="1">
    <citation type="submission" date="2023-11" db="EMBL/GenBank/DDBJ databases">
        <title>Genome assemblies of two species of porcelain crab, Petrolisthes cinctipes and Petrolisthes manimaculis (Anomura: Porcellanidae).</title>
        <authorList>
            <person name="Angst P."/>
        </authorList>
    </citation>
    <scope>NUCLEOTIDE SEQUENCE</scope>
    <source>
        <strain evidence="9">PB745_02</strain>
        <tissue evidence="9">Gill</tissue>
    </source>
</reference>
<keyword evidence="5 7" id="KW-0472">Membrane</keyword>
<dbReference type="GO" id="GO:0052851">
    <property type="term" value="F:ferric-chelate reductase (NADPH) activity"/>
    <property type="evidence" value="ECO:0007669"/>
    <property type="project" value="TreeGrafter"/>
</dbReference>
<dbReference type="GO" id="GO:0005886">
    <property type="term" value="C:plasma membrane"/>
    <property type="evidence" value="ECO:0007669"/>
    <property type="project" value="TreeGrafter"/>
</dbReference>
<evidence type="ECO:0000256" key="2">
    <source>
        <dbReference type="ARBA" id="ARBA00007729"/>
    </source>
</evidence>
<evidence type="ECO:0000256" key="3">
    <source>
        <dbReference type="ARBA" id="ARBA00022692"/>
    </source>
</evidence>
<gene>
    <name evidence="9" type="ORF">Pmani_016184</name>
</gene>
<dbReference type="PANTHER" id="PTHR14239:SF0">
    <property type="entry name" value="F420-DEPENDENT NADP REDUCTASE"/>
    <property type="match status" value="1"/>
</dbReference>
<feature type="transmembrane region" description="Helical" evidence="7">
    <location>
        <begin position="314"/>
        <end position="341"/>
    </location>
</feature>
<proteinExistence type="inferred from homology"/>
<evidence type="ECO:0000256" key="1">
    <source>
        <dbReference type="ARBA" id="ARBA00004141"/>
    </source>
</evidence>
<dbReference type="EMBL" id="JAWZYT010001417">
    <property type="protein sequence ID" value="KAK4312387.1"/>
    <property type="molecule type" value="Genomic_DNA"/>
</dbReference>
<dbReference type="InterPro" id="IPR013130">
    <property type="entry name" value="Fe3_Rdtase_TM_dom"/>
</dbReference>
<keyword evidence="4 7" id="KW-1133">Transmembrane helix</keyword>
<dbReference type="InterPro" id="IPR036291">
    <property type="entry name" value="NAD(P)-bd_dom_sf"/>
</dbReference>